<dbReference type="InterPro" id="IPR001031">
    <property type="entry name" value="Thioesterase"/>
</dbReference>
<comment type="cofactor">
    <cofactor evidence="1">
        <name>pantetheine 4'-phosphate</name>
        <dbReference type="ChEBI" id="CHEBI:47942"/>
    </cofactor>
</comment>
<dbReference type="GO" id="GO:0031177">
    <property type="term" value="F:phosphopantetheine binding"/>
    <property type="evidence" value="ECO:0007669"/>
    <property type="project" value="InterPro"/>
</dbReference>
<dbReference type="PROSITE" id="PS50075">
    <property type="entry name" value="CARRIER"/>
    <property type="match status" value="1"/>
</dbReference>
<feature type="compositionally biased region" description="Low complexity" evidence="4">
    <location>
        <begin position="115"/>
        <end position="131"/>
    </location>
</feature>
<dbReference type="SMART" id="SM00823">
    <property type="entry name" value="PKS_PP"/>
    <property type="match status" value="1"/>
</dbReference>
<evidence type="ECO:0000256" key="2">
    <source>
        <dbReference type="ARBA" id="ARBA00022450"/>
    </source>
</evidence>
<dbReference type="Pfam" id="PF00550">
    <property type="entry name" value="PP-binding"/>
    <property type="match status" value="1"/>
</dbReference>
<dbReference type="SUPFAM" id="SSF53474">
    <property type="entry name" value="alpha/beta-Hydrolases"/>
    <property type="match status" value="1"/>
</dbReference>
<gene>
    <name evidence="6" type="ORF">HD597_004721</name>
</gene>
<evidence type="ECO:0000259" key="5">
    <source>
        <dbReference type="PROSITE" id="PS50075"/>
    </source>
</evidence>
<dbReference type="PANTHER" id="PTHR45527">
    <property type="entry name" value="NONRIBOSOMAL PEPTIDE SYNTHETASE"/>
    <property type="match status" value="1"/>
</dbReference>
<evidence type="ECO:0000313" key="6">
    <source>
        <dbReference type="EMBL" id="MCP2357701.1"/>
    </source>
</evidence>
<evidence type="ECO:0000256" key="4">
    <source>
        <dbReference type="SAM" id="MobiDB-lite"/>
    </source>
</evidence>
<dbReference type="GO" id="GO:0003824">
    <property type="term" value="F:catalytic activity"/>
    <property type="evidence" value="ECO:0007669"/>
    <property type="project" value="InterPro"/>
</dbReference>
<dbReference type="InterPro" id="IPR020806">
    <property type="entry name" value="PKS_PP-bd"/>
</dbReference>
<dbReference type="RefSeq" id="WP_253744810.1">
    <property type="nucleotide sequence ID" value="NZ_JAMZEB010000002.1"/>
</dbReference>
<keyword evidence="3" id="KW-0597">Phosphoprotein</keyword>
<sequence>MSEQSMPLSGAQAGIWLAQRLDPGNPACNLADRIDIRGPLRAEVFERALERCLAEAEPLRLRFTEEPAQYLPEYDSLRGHLPDGTLGYLGRAGRQADVRGEPGRATPPARRDGSARAAAPAPRTGPAPRTADGPREETMRALFAEVLGVPRVGVDDGFFDLGGHSLLAVRLVARVKEVFGAEVPIGALFEAPTAAGPAALAGGGGDPLGVLLPLREAGAKAPLFCVHPAGGLSWCYGGLVRHVPDRPIYGLQARRDRPPASLRRLAAGYVARLRLARPHGPYHLLGWSTGGVIAQEMAVQLRLAGCAPDAPLTLERVAEILRGEASAPASLPAGTLAELRDLCLGTDRLVRGLDTRPYDGDLLFFRAAIGDGPAADAWRPHVTGAVETHDVACGHRDMTQPGPIADIGAIVAARLRELGS</sequence>
<dbReference type="AlphaFoldDB" id="A0A9X2K5K7"/>
<dbReference type="InterPro" id="IPR029058">
    <property type="entry name" value="AB_hydrolase_fold"/>
</dbReference>
<dbReference type="SUPFAM" id="SSF47336">
    <property type="entry name" value="ACP-like"/>
    <property type="match status" value="1"/>
</dbReference>
<keyword evidence="7" id="KW-1185">Reference proteome</keyword>
<dbReference type="GO" id="GO:0008610">
    <property type="term" value="P:lipid biosynthetic process"/>
    <property type="evidence" value="ECO:0007669"/>
    <property type="project" value="UniProtKB-ARBA"/>
</dbReference>
<dbReference type="Gene3D" id="3.40.50.1820">
    <property type="entry name" value="alpha/beta hydrolase"/>
    <property type="match status" value="1"/>
</dbReference>
<dbReference type="Pfam" id="PF00668">
    <property type="entry name" value="Condensation"/>
    <property type="match status" value="1"/>
</dbReference>
<accession>A0A9X2K5K7</accession>
<dbReference type="GO" id="GO:0005829">
    <property type="term" value="C:cytosol"/>
    <property type="evidence" value="ECO:0007669"/>
    <property type="project" value="TreeGrafter"/>
</dbReference>
<evidence type="ECO:0000313" key="7">
    <source>
        <dbReference type="Proteomes" id="UP001139648"/>
    </source>
</evidence>
<comment type="caution">
    <text evidence="6">The sequence shown here is derived from an EMBL/GenBank/DDBJ whole genome shotgun (WGS) entry which is preliminary data.</text>
</comment>
<dbReference type="GO" id="GO:0043041">
    <property type="term" value="P:amino acid activation for nonribosomal peptide biosynthetic process"/>
    <property type="evidence" value="ECO:0007669"/>
    <property type="project" value="TreeGrafter"/>
</dbReference>
<dbReference type="GO" id="GO:0044550">
    <property type="term" value="P:secondary metabolite biosynthetic process"/>
    <property type="evidence" value="ECO:0007669"/>
    <property type="project" value="TreeGrafter"/>
</dbReference>
<reference evidence="6" key="1">
    <citation type="submission" date="2022-06" db="EMBL/GenBank/DDBJ databases">
        <title>Sequencing the genomes of 1000 actinobacteria strains.</title>
        <authorList>
            <person name="Klenk H.-P."/>
        </authorList>
    </citation>
    <scope>NUCLEOTIDE SEQUENCE</scope>
    <source>
        <strain evidence="6">DSM 46694</strain>
    </source>
</reference>
<proteinExistence type="predicted"/>
<protein>
    <submittedName>
        <fullName evidence="6">Thioesterase domain-containing protein/acyl carrier protein</fullName>
    </submittedName>
</protein>
<dbReference type="PROSITE" id="PS00012">
    <property type="entry name" value="PHOSPHOPANTETHEINE"/>
    <property type="match status" value="1"/>
</dbReference>
<dbReference type="PANTHER" id="PTHR45527:SF14">
    <property type="entry name" value="PLIPASTATIN SYNTHASE SUBUNIT B"/>
    <property type="match status" value="1"/>
</dbReference>
<dbReference type="Pfam" id="PF00975">
    <property type="entry name" value="Thioesterase"/>
    <property type="match status" value="1"/>
</dbReference>
<dbReference type="EMBL" id="JAMZEB010000002">
    <property type="protein sequence ID" value="MCP2357701.1"/>
    <property type="molecule type" value="Genomic_DNA"/>
</dbReference>
<dbReference type="SUPFAM" id="SSF52777">
    <property type="entry name" value="CoA-dependent acyltransferases"/>
    <property type="match status" value="1"/>
</dbReference>
<evidence type="ECO:0000256" key="1">
    <source>
        <dbReference type="ARBA" id="ARBA00001957"/>
    </source>
</evidence>
<dbReference type="InterPro" id="IPR006162">
    <property type="entry name" value="Ppantetheine_attach_site"/>
</dbReference>
<dbReference type="Proteomes" id="UP001139648">
    <property type="component" value="Unassembled WGS sequence"/>
</dbReference>
<name>A0A9X2K5K7_9ACTN</name>
<dbReference type="Gene3D" id="3.30.559.10">
    <property type="entry name" value="Chloramphenicol acetyltransferase-like domain"/>
    <property type="match status" value="1"/>
</dbReference>
<dbReference type="InterPro" id="IPR009081">
    <property type="entry name" value="PP-bd_ACP"/>
</dbReference>
<dbReference type="InterPro" id="IPR001242">
    <property type="entry name" value="Condensation_dom"/>
</dbReference>
<dbReference type="InterPro" id="IPR023213">
    <property type="entry name" value="CAT-like_dom_sf"/>
</dbReference>
<dbReference type="InterPro" id="IPR036736">
    <property type="entry name" value="ACP-like_sf"/>
</dbReference>
<feature type="domain" description="Carrier" evidence="5">
    <location>
        <begin position="130"/>
        <end position="205"/>
    </location>
</feature>
<dbReference type="FunFam" id="1.10.1200.10:FF:000016">
    <property type="entry name" value="Non-ribosomal peptide synthase"/>
    <property type="match status" value="1"/>
</dbReference>
<evidence type="ECO:0000256" key="3">
    <source>
        <dbReference type="ARBA" id="ARBA00022553"/>
    </source>
</evidence>
<organism evidence="6 7">
    <name type="scientific">Nonomuraea thailandensis</name>
    <dbReference type="NCBI Taxonomy" id="1188745"/>
    <lineage>
        <taxon>Bacteria</taxon>
        <taxon>Bacillati</taxon>
        <taxon>Actinomycetota</taxon>
        <taxon>Actinomycetes</taxon>
        <taxon>Streptosporangiales</taxon>
        <taxon>Streptosporangiaceae</taxon>
        <taxon>Nonomuraea</taxon>
    </lineage>
</organism>
<dbReference type="GO" id="GO:0072330">
    <property type="term" value="P:monocarboxylic acid biosynthetic process"/>
    <property type="evidence" value="ECO:0007669"/>
    <property type="project" value="UniProtKB-ARBA"/>
</dbReference>
<feature type="region of interest" description="Disordered" evidence="4">
    <location>
        <begin position="93"/>
        <end position="135"/>
    </location>
</feature>
<keyword evidence="2" id="KW-0596">Phosphopantetheine</keyword>